<dbReference type="Gene3D" id="3.40.50.300">
    <property type="entry name" value="P-loop containing nucleotide triphosphate hydrolases"/>
    <property type="match status" value="1"/>
</dbReference>
<dbReference type="InterPro" id="IPR003593">
    <property type="entry name" value="AAA+_ATPase"/>
</dbReference>
<dbReference type="InterPro" id="IPR003439">
    <property type="entry name" value="ABC_transporter-like_ATP-bd"/>
</dbReference>
<dbReference type="GO" id="GO:0005524">
    <property type="term" value="F:ATP binding"/>
    <property type="evidence" value="ECO:0007669"/>
    <property type="project" value="UniProtKB-KW"/>
</dbReference>
<sequence length="233" mass="26027">MNELIEIVGLTKAYNANSIAVNNISLTLPRGRIIGLLGPNGSGKTTLIKMLNGLLTPTRGWIRINGQPVGVETKARVAYLPDRTYLSGSKRVNEILDYFCDFYADFSRERALEMLHSLDIAPNAKLNTLSKGTKEKVQLILVMSRNADLYILDEPIAGVDPAARDYILRTIINNYNPAATVLISTHLIGDIEQVLDEVIFMRYGYLVLYTSVDNIREQHGKSVDAYFREVFAC</sequence>
<dbReference type="OrthoDB" id="9804819at2"/>
<dbReference type="PANTHER" id="PTHR42939:SF1">
    <property type="entry name" value="ABC TRANSPORTER ATP-BINDING PROTEIN ALBC-RELATED"/>
    <property type="match status" value="1"/>
</dbReference>
<gene>
    <name evidence="5" type="primary">skfE</name>
    <name evidence="5" type="ORF">AMURIS_00812</name>
</gene>
<evidence type="ECO:0000259" key="4">
    <source>
        <dbReference type="PROSITE" id="PS50893"/>
    </source>
</evidence>
<keyword evidence="2" id="KW-0547">Nucleotide-binding</keyword>
<keyword evidence="1" id="KW-0813">Transport</keyword>
<dbReference type="SMART" id="SM00382">
    <property type="entry name" value="AAA"/>
    <property type="match status" value="1"/>
</dbReference>
<dbReference type="GO" id="GO:0016887">
    <property type="term" value="F:ATP hydrolysis activity"/>
    <property type="evidence" value="ECO:0007669"/>
    <property type="project" value="InterPro"/>
</dbReference>
<dbReference type="Proteomes" id="UP000236311">
    <property type="component" value="Unassembled WGS sequence"/>
</dbReference>
<reference evidence="5 6" key="1">
    <citation type="submission" date="2018-01" db="EMBL/GenBank/DDBJ databases">
        <authorList>
            <person name="Gaut B.S."/>
            <person name="Morton B.R."/>
            <person name="Clegg M.T."/>
            <person name="Duvall M.R."/>
        </authorList>
    </citation>
    <scope>NUCLEOTIDE SEQUENCE [LARGE SCALE GENOMIC DNA]</scope>
    <source>
        <strain evidence="5">GP69</strain>
    </source>
</reference>
<dbReference type="EMBL" id="OFSM01000003">
    <property type="protein sequence ID" value="SOY28104.1"/>
    <property type="molecule type" value="Genomic_DNA"/>
</dbReference>
<name>A0A2K4ZCB7_9FIRM</name>
<evidence type="ECO:0000256" key="3">
    <source>
        <dbReference type="ARBA" id="ARBA00022840"/>
    </source>
</evidence>
<feature type="domain" description="ABC transporter" evidence="4">
    <location>
        <begin position="5"/>
        <end position="228"/>
    </location>
</feature>
<evidence type="ECO:0000256" key="2">
    <source>
        <dbReference type="ARBA" id="ARBA00022741"/>
    </source>
</evidence>
<keyword evidence="6" id="KW-1185">Reference proteome</keyword>
<dbReference type="InterPro" id="IPR051782">
    <property type="entry name" value="ABC_Transporter_VariousFunc"/>
</dbReference>
<dbReference type="AlphaFoldDB" id="A0A2K4ZCB7"/>
<organism evidence="5 6">
    <name type="scientific">Acetatifactor muris</name>
    <dbReference type="NCBI Taxonomy" id="879566"/>
    <lineage>
        <taxon>Bacteria</taxon>
        <taxon>Bacillati</taxon>
        <taxon>Bacillota</taxon>
        <taxon>Clostridia</taxon>
        <taxon>Lachnospirales</taxon>
        <taxon>Lachnospiraceae</taxon>
        <taxon>Acetatifactor</taxon>
    </lineage>
</organism>
<dbReference type="PROSITE" id="PS50893">
    <property type="entry name" value="ABC_TRANSPORTER_2"/>
    <property type="match status" value="1"/>
</dbReference>
<dbReference type="InterPro" id="IPR027417">
    <property type="entry name" value="P-loop_NTPase"/>
</dbReference>
<proteinExistence type="predicted"/>
<dbReference type="PANTHER" id="PTHR42939">
    <property type="entry name" value="ABC TRANSPORTER ATP-BINDING PROTEIN ALBC-RELATED"/>
    <property type="match status" value="1"/>
</dbReference>
<evidence type="ECO:0000256" key="1">
    <source>
        <dbReference type="ARBA" id="ARBA00022448"/>
    </source>
</evidence>
<dbReference type="SUPFAM" id="SSF52540">
    <property type="entry name" value="P-loop containing nucleoside triphosphate hydrolases"/>
    <property type="match status" value="1"/>
</dbReference>
<evidence type="ECO:0000313" key="5">
    <source>
        <dbReference type="EMBL" id="SOY28104.1"/>
    </source>
</evidence>
<keyword evidence="5" id="KW-0378">Hydrolase</keyword>
<protein>
    <submittedName>
        <fullName evidence="5">SkfA peptide export ATP-binding protein SkfE</fullName>
        <ecNumber evidence="5">3.6.3.25</ecNumber>
    </submittedName>
</protein>
<accession>A0A2K4ZCB7</accession>
<keyword evidence="3 5" id="KW-0067">ATP-binding</keyword>
<dbReference type="EC" id="3.6.3.25" evidence="5"/>
<evidence type="ECO:0000313" key="6">
    <source>
        <dbReference type="Proteomes" id="UP000236311"/>
    </source>
</evidence>
<dbReference type="Pfam" id="PF00005">
    <property type="entry name" value="ABC_tran"/>
    <property type="match status" value="1"/>
</dbReference>
<dbReference type="RefSeq" id="WP_103238200.1">
    <property type="nucleotide sequence ID" value="NZ_JANJZD010000003.1"/>
</dbReference>